<proteinExistence type="inferred from homology"/>
<organism evidence="5 6">
    <name type="scientific">Nocardia kruczakiae</name>
    <dbReference type="NCBI Taxonomy" id="261477"/>
    <lineage>
        <taxon>Bacteria</taxon>
        <taxon>Bacillati</taxon>
        <taxon>Actinomycetota</taxon>
        <taxon>Actinomycetes</taxon>
        <taxon>Mycobacteriales</taxon>
        <taxon>Nocardiaceae</taxon>
        <taxon>Nocardia</taxon>
    </lineage>
</organism>
<dbReference type="EMBL" id="JAVDWW010000001">
    <property type="protein sequence ID" value="MDR7167297.1"/>
    <property type="molecule type" value="Genomic_DNA"/>
</dbReference>
<dbReference type="SUPFAM" id="SSF51735">
    <property type="entry name" value="NAD(P)-binding Rossmann-fold domains"/>
    <property type="match status" value="1"/>
</dbReference>
<comment type="similarity">
    <text evidence="1 4">Belongs to the short-chain dehydrogenases/reductases (SDR) family.</text>
</comment>
<evidence type="ECO:0000313" key="5">
    <source>
        <dbReference type="EMBL" id="MDR7167297.1"/>
    </source>
</evidence>
<dbReference type="PANTHER" id="PTHR24321">
    <property type="entry name" value="DEHYDROGENASES, SHORT CHAIN"/>
    <property type="match status" value="1"/>
</dbReference>
<evidence type="ECO:0000256" key="4">
    <source>
        <dbReference type="RuleBase" id="RU000363"/>
    </source>
</evidence>
<dbReference type="CDD" id="cd05233">
    <property type="entry name" value="SDR_c"/>
    <property type="match status" value="1"/>
</dbReference>
<dbReference type="PROSITE" id="PS00061">
    <property type="entry name" value="ADH_SHORT"/>
    <property type="match status" value="1"/>
</dbReference>
<dbReference type="PRINTS" id="PR00081">
    <property type="entry name" value="GDHRDH"/>
</dbReference>
<evidence type="ECO:0000256" key="2">
    <source>
        <dbReference type="ARBA" id="ARBA00023002"/>
    </source>
</evidence>
<keyword evidence="6" id="KW-1185">Reference proteome</keyword>
<gene>
    <name evidence="5" type="ORF">J2W56_001015</name>
</gene>
<dbReference type="InterPro" id="IPR023985">
    <property type="entry name" value="SDR_subfam_1"/>
</dbReference>
<dbReference type="Proteomes" id="UP001251217">
    <property type="component" value="Unassembled WGS sequence"/>
</dbReference>
<evidence type="ECO:0000313" key="6">
    <source>
        <dbReference type="Proteomes" id="UP001251217"/>
    </source>
</evidence>
<dbReference type="NCBIfam" id="TIGR03971">
    <property type="entry name" value="SDR_subfam_1"/>
    <property type="match status" value="1"/>
</dbReference>
<dbReference type="PRINTS" id="PR00080">
    <property type="entry name" value="SDRFAMILY"/>
</dbReference>
<evidence type="ECO:0000256" key="1">
    <source>
        <dbReference type="ARBA" id="ARBA00006484"/>
    </source>
</evidence>
<keyword evidence="2 5" id="KW-0560">Oxidoreductase</keyword>
<dbReference type="Pfam" id="PF00106">
    <property type="entry name" value="adh_short"/>
    <property type="match status" value="1"/>
</dbReference>
<evidence type="ECO:0000256" key="3">
    <source>
        <dbReference type="ARBA" id="ARBA00023027"/>
    </source>
</evidence>
<protein>
    <submittedName>
        <fullName evidence="5">(+)-trans-carveol dehydrogenase</fullName>
        <ecNumber evidence="5">1.1.1.275</ecNumber>
    </submittedName>
</protein>
<dbReference type="GO" id="GO:0033702">
    <property type="term" value="F:(+)-trans-carveol dehydrogenase activity"/>
    <property type="evidence" value="ECO:0007669"/>
    <property type="project" value="UniProtKB-EC"/>
</dbReference>
<accession>A0ABU1XB77</accession>
<dbReference type="RefSeq" id="WP_310399049.1">
    <property type="nucleotide sequence ID" value="NZ_JAVDWW010000001.1"/>
</dbReference>
<dbReference type="EC" id="1.1.1.275" evidence="5"/>
<keyword evidence="3" id="KW-0520">NAD</keyword>
<name>A0ABU1XB77_9NOCA</name>
<dbReference type="InterPro" id="IPR036291">
    <property type="entry name" value="NAD(P)-bd_dom_sf"/>
</dbReference>
<dbReference type="NCBIfam" id="NF009467">
    <property type="entry name" value="PRK12826.1-3"/>
    <property type="match status" value="1"/>
</dbReference>
<dbReference type="Gene3D" id="3.40.50.720">
    <property type="entry name" value="NAD(P)-binding Rossmann-like Domain"/>
    <property type="match status" value="1"/>
</dbReference>
<dbReference type="InterPro" id="IPR020904">
    <property type="entry name" value="Sc_DH/Rdtase_CS"/>
</dbReference>
<dbReference type="InterPro" id="IPR002347">
    <property type="entry name" value="SDR_fam"/>
</dbReference>
<dbReference type="PANTHER" id="PTHR24321:SF8">
    <property type="entry name" value="ESTRADIOL 17-BETA-DEHYDROGENASE 8-RELATED"/>
    <property type="match status" value="1"/>
</dbReference>
<comment type="caution">
    <text evidence="5">The sequence shown here is derived from an EMBL/GenBank/DDBJ whole genome shotgun (WGS) entry which is preliminary data.</text>
</comment>
<sequence length="274" mass="28856">MGRFEGKVAFITGAARGQGRSHALRLAQEGADIIAVDISTQVDSCPYPTATTEDLAESVRQVEALGRRIVAREADVRDTGALRAVVDEGVAEFGRLDIVCANAGITSYAPSAEMAEEMWEEMLAINLSGVWRTCKVAIPHLVASGGGSIVITNSVAGLKGMARIAHYASAKHGLRGLMKVLAVEYGRHGIRVNTVHPTNVDTDMIMNDATMSRFGAGGGDAKAEFAAAARQLHLLPIPWVESVDISNAVAFLASDEARYITGVSLPVDAGAAIK</sequence>
<reference evidence="5 6" key="1">
    <citation type="submission" date="2023-07" db="EMBL/GenBank/DDBJ databases">
        <title>Sorghum-associated microbial communities from plants grown in Nebraska, USA.</title>
        <authorList>
            <person name="Schachtman D."/>
        </authorList>
    </citation>
    <scope>NUCLEOTIDE SEQUENCE [LARGE SCALE GENOMIC DNA]</scope>
    <source>
        <strain evidence="5 6">4272</strain>
    </source>
</reference>